<sequence>MDPNGNAVPDLASVLRTLASLTRQGANQQQSVLSTTPPLPQAGNTYNQNAAFVANSNLSSIDNGVYDPYAPSITSIVPRPESVTPLDPRLVPQTRKDFPAPAPTPPPIDPATITEWSQGLRCISKIAVQNPKLKDILRKMMADQEKHEQMWWQGRVALLEKQAARVEGSQQLNSVLKSIGALSIDMDDPNNEESRKRELEAYDTRVYNASSDMYKTMCAELKGLGVPFFGTKSDLILNPQDLETDHQRPKFKVTEAELLSLQRRMLEYLEDMYK</sequence>
<dbReference type="InterPro" id="IPR018858">
    <property type="entry name" value="DUF2458"/>
</dbReference>
<reference evidence="1" key="1">
    <citation type="journal article" date="2020" name="Stud. Mycol.">
        <title>101 Dothideomycetes genomes: a test case for predicting lifestyles and emergence of pathogens.</title>
        <authorList>
            <person name="Haridas S."/>
            <person name="Albert R."/>
            <person name="Binder M."/>
            <person name="Bloem J."/>
            <person name="Labutti K."/>
            <person name="Salamov A."/>
            <person name="Andreopoulos B."/>
            <person name="Baker S."/>
            <person name="Barry K."/>
            <person name="Bills G."/>
            <person name="Bluhm B."/>
            <person name="Cannon C."/>
            <person name="Castanera R."/>
            <person name="Culley D."/>
            <person name="Daum C."/>
            <person name="Ezra D."/>
            <person name="Gonzalez J."/>
            <person name="Henrissat B."/>
            <person name="Kuo A."/>
            <person name="Liang C."/>
            <person name="Lipzen A."/>
            <person name="Lutzoni F."/>
            <person name="Magnuson J."/>
            <person name="Mondo S."/>
            <person name="Nolan M."/>
            <person name="Ohm R."/>
            <person name="Pangilinan J."/>
            <person name="Park H.-J."/>
            <person name="Ramirez L."/>
            <person name="Alfaro M."/>
            <person name="Sun H."/>
            <person name="Tritt A."/>
            <person name="Yoshinaga Y."/>
            <person name="Zwiers L.-H."/>
            <person name="Turgeon B."/>
            <person name="Goodwin S."/>
            <person name="Spatafora J."/>
            <person name="Crous P."/>
            <person name="Grigoriev I."/>
        </authorList>
    </citation>
    <scope>NUCLEOTIDE SEQUENCE</scope>
    <source>
        <strain evidence="1">CBS 101060</strain>
    </source>
</reference>
<dbReference type="Pfam" id="PF10454">
    <property type="entry name" value="DUF2458"/>
    <property type="match status" value="1"/>
</dbReference>
<dbReference type="EMBL" id="MU006115">
    <property type="protein sequence ID" value="KAF2834771.1"/>
    <property type="molecule type" value="Genomic_DNA"/>
</dbReference>
<dbReference type="AlphaFoldDB" id="A0A9P4S3F9"/>
<feature type="non-terminal residue" evidence="1">
    <location>
        <position position="274"/>
    </location>
</feature>
<evidence type="ECO:0000313" key="2">
    <source>
        <dbReference type="Proteomes" id="UP000799429"/>
    </source>
</evidence>
<protein>
    <submittedName>
        <fullName evidence="1">Uncharacterized protein</fullName>
    </submittedName>
</protein>
<evidence type="ECO:0000313" key="1">
    <source>
        <dbReference type="EMBL" id="KAF2834771.1"/>
    </source>
</evidence>
<dbReference type="Proteomes" id="UP000799429">
    <property type="component" value="Unassembled WGS sequence"/>
</dbReference>
<dbReference type="OrthoDB" id="5363415at2759"/>
<proteinExistence type="predicted"/>
<name>A0A9P4S3F9_9PEZI</name>
<gene>
    <name evidence="1" type="ORF">M501DRAFT_963871</name>
</gene>
<keyword evidence="2" id="KW-1185">Reference proteome</keyword>
<organism evidence="1 2">
    <name type="scientific">Patellaria atrata CBS 101060</name>
    <dbReference type="NCBI Taxonomy" id="1346257"/>
    <lineage>
        <taxon>Eukaryota</taxon>
        <taxon>Fungi</taxon>
        <taxon>Dikarya</taxon>
        <taxon>Ascomycota</taxon>
        <taxon>Pezizomycotina</taxon>
        <taxon>Dothideomycetes</taxon>
        <taxon>Dothideomycetes incertae sedis</taxon>
        <taxon>Patellariales</taxon>
        <taxon>Patellariaceae</taxon>
        <taxon>Patellaria</taxon>
    </lineage>
</organism>
<comment type="caution">
    <text evidence="1">The sequence shown here is derived from an EMBL/GenBank/DDBJ whole genome shotgun (WGS) entry which is preliminary data.</text>
</comment>
<accession>A0A9P4S3F9</accession>